<keyword evidence="3" id="KW-1185">Reference proteome</keyword>
<dbReference type="RefSeq" id="WP_157088149.1">
    <property type="nucleotide sequence ID" value="NZ_LLXZ01000071.1"/>
</dbReference>
<organism evidence="2 3">
    <name type="scientific">Bradyrhizobium jicamae</name>
    <dbReference type="NCBI Taxonomy" id="280332"/>
    <lineage>
        <taxon>Bacteria</taxon>
        <taxon>Pseudomonadati</taxon>
        <taxon>Pseudomonadota</taxon>
        <taxon>Alphaproteobacteria</taxon>
        <taxon>Hyphomicrobiales</taxon>
        <taxon>Nitrobacteraceae</taxon>
        <taxon>Bradyrhizobium</taxon>
    </lineage>
</organism>
<name>A0A0R3LPZ4_9BRAD</name>
<dbReference type="STRING" id="280332.CQ12_13835"/>
<sequence length="110" mass="11788">MMTGLRAALAVSILSSVCAAAQTNPLIIAAKPMTDAWRKCVMDKAGKYIRSGEAANIIAQAALYGCRDEKALAYEAVYRANSTRAADMIQSLEHDLQNLVVSLVVEAKSK</sequence>
<feature type="chain" id="PRO_5006443266" evidence="1">
    <location>
        <begin position="21"/>
        <end position="110"/>
    </location>
</feature>
<reference evidence="2 3" key="1">
    <citation type="submission" date="2014-03" db="EMBL/GenBank/DDBJ databases">
        <title>Bradyrhizobium valentinum sp. nov., isolated from effective nodules of Lupinus mariae-josephae, a lupine endemic of basic-lime soils in Eastern Spain.</title>
        <authorList>
            <person name="Duran D."/>
            <person name="Rey L."/>
            <person name="Navarro A."/>
            <person name="Busquets A."/>
            <person name="Imperial J."/>
            <person name="Ruiz-Argueso T."/>
        </authorList>
    </citation>
    <scope>NUCLEOTIDE SEQUENCE [LARGE SCALE GENOMIC DNA]</scope>
    <source>
        <strain evidence="2 3">PAC68</strain>
    </source>
</reference>
<dbReference type="EMBL" id="LLXZ01000071">
    <property type="protein sequence ID" value="KRR09563.1"/>
    <property type="molecule type" value="Genomic_DNA"/>
</dbReference>
<keyword evidence="1" id="KW-0732">Signal</keyword>
<dbReference type="AlphaFoldDB" id="A0A0R3LPZ4"/>
<protein>
    <submittedName>
        <fullName evidence="2">Uncharacterized protein</fullName>
    </submittedName>
</protein>
<accession>A0A0R3LPZ4</accession>
<evidence type="ECO:0000313" key="2">
    <source>
        <dbReference type="EMBL" id="KRR09563.1"/>
    </source>
</evidence>
<dbReference type="Proteomes" id="UP000050863">
    <property type="component" value="Unassembled WGS sequence"/>
</dbReference>
<comment type="caution">
    <text evidence="2">The sequence shown here is derived from an EMBL/GenBank/DDBJ whole genome shotgun (WGS) entry which is preliminary data.</text>
</comment>
<evidence type="ECO:0000313" key="3">
    <source>
        <dbReference type="Proteomes" id="UP000050863"/>
    </source>
</evidence>
<gene>
    <name evidence="2" type="ORF">CQ12_13835</name>
</gene>
<feature type="signal peptide" evidence="1">
    <location>
        <begin position="1"/>
        <end position="20"/>
    </location>
</feature>
<proteinExistence type="predicted"/>
<evidence type="ECO:0000256" key="1">
    <source>
        <dbReference type="SAM" id="SignalP"/>
    </source>
</evidence>